<keyword evidence="1" id="KW-0175">Coiled coil</keyword>
<accession>A0A517WI12</accession>
<feature type="coiled-coil region" evidence="1">
    <location>
        <begin position="593"/>
        <end position="620"/>
    </location>
</feature>
<evidence type="ECO:0000259" key="3">
    <source>
        <dbReference type="Pfam" id="PF07583"/>
    </source>
</evidence>
<feature type="domain" description="DUF1553" evidence="4">
    <location>
        <begin position="331"/>
        <end position="603"/>
    </location>
</feature>
<dbReference type="RefSeq" id="WP_145042735.1">
    <property type="nucleotide sequence ID" value="NZ_CP036347.1"/>
</dbReference>
<reference evidence="5 6" key="1">
    <citation type="submission" date="2019-02" db="EMBL/GenBank/DDBJ databases">
        <title>Deep-cultivation of Planctomycetes and their phenomic and genomic characterization uncovers novel biology.</title>
        <authorList>
            <person name="Wiegand S."/>
            <person name="Jogler M."/>
            <person name="Boedeker C."/>
            <person name="Pinto D."/>
            <person name="Vollmers J."/>
            <person name="Rivas-Marin E."/>
            <person name="Kohn T."/>
            <person name="Peeters S.H."/>
            <person name="Heuer A."/>
            <person name="Rast P."/>
            <person name="Oberbeckmann S."/>
            <person name="Bunk B."/>
            <person name="Jeske O."/>
            <person name="Meyerdierks A."/>
            <person name="Storesund J.E."/>
            <person name="Kallscheuer N."/>
            <person name="Luecker S."/>
            <person name="Lage O.M."/>
            <person name="Pohl T."/>
            <person name="Merkel B.J."/>
            <person name="Hornburger P."/>
            <person name="Mueller R.-W."/>
            <person name="Bruemmer F."/>
            <person name="Labrenz M."/>
            <person name="Spormann A.M."/>
            <person name="Op den Camp H."/>
            <person name="Overmann J."/>
            <person name="Amann R."/>
            <person name="Jetten M.S.M."/>
            <person name="Mascher T."/>
            <person name="Medema M.H."/>
            <person name="Devos D.P."/>
            <person name="Kaster A.-K."/>
            <person name="Ovreas L."/>
            <person name="Rohde M."/>
            <person name="Galperin M.Y."/>
            <person name="Jogler C."/>
        </authorList>
    </citation>
    <scope>NUCLEOTIDE SEQUENCE [LARGE SCALE GENOMIC DNA]</scope>
    <source>
        <strain evidence="5 6">V6</strain>
    </source>
</reference>
<dbReference type="InterPro" id="IPR022655">
    <property type="entry name" value="DUF1553"/>
</dbReference>
<dbReference type="Pfam" id="PF07587">
    <property type="entry name" value="PSD1"/>
    <property type="match status" value="1"/>
</dbReference>
<dbReference type="Proteomes" id="UP000320722">
    <property type="component" value="Chromosome"/>
</dbReference>
<evidence type="ECO:0000313" key="5">
    <source>
        <dbReference type="EMBL" id="QDU04892.1"/>
    </source>
</evidence>
<gene>
    <name evidence="5" type="ORF">V6x_46230</name>
</gene>
<dbReference type="PANTHER" id="PTHR35889">
    <property type="entry name" value="CYCLOINULO-OLIGOSACCHARIDE FRUCTANOTRANSFERASE-RELATED"/>
    <property type="match status" value="1"/>
</dbReference>
<sequence precursor="true">MKGFRKYASCWCCLLCLSLSVSVSAEEPKALTETPLTESDRDHWAFQPIQKSELPEVKRGNWTRTPIDRFILAKLEAEGLQPAPDAARVTLIRRVYFDVIGLPPTPAEVDQFLADQTDDAYQRLVDRLLASPRYGERWAQHWLDLARFAETDGYEHDKIRPDAWKYRDWVIKALNADMPYDQFVRWQLAGDVIAPDNPDARTATAFCLSGPDMPDINSQEERRHTLLNEMTSTVGSVFMALQLGCAQCHDHKYDPISTFDFYRLRAFFEPAVQPVKNRSVTTLAATDKKKKPSHVMLRGDWRRPGPQVEPAFLRIANSDEQQIESQKAPQQRLALARWLTQKSHPLTSRVIVNRVWQHHFGRGLCASPSDFGLMGESPSHPELLDWLAAEFTETGWKLKSLHRLILTSRVYQQASSLQTQNVESVAAEQRSAWKQSLEHDPDAALLSRFPRQRLDAEVIRDALLSISGKLSERTGGRGVMPPLPQELRATLLKDQWKTSPREDDHYRRSIYVFARRNLRYPLFEAFDRPDANNSCPQRGNSTTAPQALLMLNSESSLKSARELAGLIQDDAGSSPRQQVTLLFRRALGRHPGKDELVELVQFLKAQREELRREQRTADQLLIPLGKQATKDSYAGAALTDLCLAVLNSNEFIYVD</sequence>
<evidence type="ECO:0000256" key="1">
    <source>
        <dbReference type="SAM" id="Coils"/>
    </source>
</evidence>
<feature type="chain" id="PRO_5021839284" description="DUF1553 domain-containing protein" evidence="2">
    <location>
        <begin position="26"/>
        <end position="655"/>
    </location>
</feature>
<dbReference type="EMBL" id="CP036347">
    <property type="protein sequence ID" value="QDU04892.1"/>
    <property type="molecule type" value="Genomic_DNA"/>
</dbReference>
<evidence type="ECO:0008006" key="7">
    <source>
        <dbReference type="Google" id="ProtNLM"/>
    </source>
</evidence>
<evidence type="ECO:0000313" key="6">
    <source>
        <dbReference type="Proteomes" id="UP000320722"/>
    </source>
</evidence>
<keyword evidence="2" id="KW-0732">Signal</keyword>
<feature type="signal peptide" evidence="2">
    <location>
        <begin position="1"/>
        <end position="25"/>
    </location>
</feature>
<name>A0A517WI12_9PLAN</name>
<organism evidence="5 6">
    <name type="scientific">Gimesia chilikensis</name>
    <dbReference type="NCBI Taxonomy" id="2605989"/>
    <lineage>
        <taxon>Bacteria</taxon>
        <taxon>Pseudomonadati</taxon>
        <taxon>Planctomycetota</taxon>
        <taxon>Planctomycetia</taxon>
        <taxon>Planctomycetales</taxon>
        <taxon>Planctomycetaceae</taxon>
        <taxon>Gimesia</taxon>
    </lineage>
</organism>
<proteinExistence type="predicted"/>
<dbReference type="Pfam" id="PF07583">
    <property type="entry name" value="PSCyt2"/>
    <property type="match status" value="1"/>
</dbReference>
<evidence type="ECO:0000256" key="2">
    <source>
        <dbReference type="SAM" id="SignalP"/>
    </source>
</evidence>
<protein>
    <recommendedName>
        <fullName evidence="7">DUF1553 domain-containing protein</fullName>
    </recommendedName>
</protein>
<feature type="domain" description="DUF1549" evidence="3">
    <location>
        <begin position="66"/>
        <end position="270"/>
    </location>
</feature>
<dbReference type="AlphaFoldDB" id="A0A517WI12"/>
<dbReference type="PANTHER" id="PTHR35889:SF3">
    <property type="entry name" value="F-BOX DOMAIN-CONTAINING PROTEIN"/>
    <property type="match status" value="1"/>
</dbReference>
<evidence type="ECO:0000259" key="4">
    <source>
        <dbReference type="Pfam" id="PF07587"/>
    </source>
</evidence>
<dbReference type="InterPro" id="IPR011444">
    <property type="entry name" value="DUF1549"/>
</dbReference>